<evidence type="ECO:0000256" key="13">
    <source>
        <dbReference type="ARBA" id="ARBA00043219"/>
    </source>
</evidence>
<evidence type="ECO:0000256" key="8">
    <source>
        <dbReference type="ARBA" id="ARBA00022842"/>
    </source>
</evidence>
<evidence type="ECO:0000256" key="12">
    <source>
        <dbReference type="ARBA" id="ARBA00043086"/>
    </source>
</evidence>
<evidence type="ECO:0000256" key="2">
    <source>
        <dbReference type="ARBA" id="ARBA00006734"/>
    </source>
</evidence>
<dbReference type="Pfam" id="PF01239">
    <property type="entry name" value="PPTA"/>
    <property type="match status" value="5"/>
</dbReference>
<dbReference type="Proteomes" id="UP001294444">
    <property type="component" value="Unassembled WGS sequence"/>
</dbReference>
<keyword evidence="7" id="KW-0677">Repeat</keyword>
<dbReference type="EC" id="2.5.1.58" evidence="4"/>
<comment type="cofactor">
    <cofactor evidence="1">
        <name>Mg(2+)</name>
        <dbReference type="ChEBI" id="CHEBI:18420"/>
    </cofactor>
</comment>
<dbReference type="GO" id="GO:0005965">
    <property type="term" value="C:protein farnesyltransferase complex"/>
    <property type="evidence" value="ECO:0007669"/>
    <property type="project" value="TreeGrafter"/>
</dbReference>
<dbReference type="SUPFAM" id="SSF48439">
    <property type="entry name" value="Protein prenylyltransferase"/>
    <property type="match status" value="1"/>
</dbReference>
<dbReference type="GO" id="GO:0004660">
    <property type="term" value="F:protein farnesyltransferase activity"/>
    <property type="evidence" value="ECO:0007669"/>
    <property type="project" value="UniProtKB-EC"/>
</dbReference>
<protein>
    <recommendedName>
        <fullName evidence="9">Protein farnesyltransferase/geranylgeranyltransferase type-1 subunit alpha</fullName>
        <ecNumber evidence="4">2.5.1.58</ecNumber>
        <ecNumber evidence="3">2.5.1.59</ecNumber>
    </recommendedName>
    <alternativeName>
        <fullName evidence="12">CAAX farnesyltransferase subunit alpha</fullName>
    </alternativeName>
    <alternativeName>
        <fullName evidence="11">FTase-alpha</fullName>
    </alternativeName>
    <alternativeName>
        <fullName evidence="10">Ras proteins prenyltransferase subunit alpha</fullName>
    </alternativeName>
    <alternativeName>
        <fullName evidence="13">Type I protein geranyl-geranyltransferase subunit alpha</fullName>
    </alternativeName>
</protein>
<accession>A0AAJ4XKE1</accession>
<keyword evidence="8" id="KW-0460">Magnesium</keyword>
<organism evidence="14 15">
    <name type="scientific">Melanopsichium pennsylvanicum</name>
    <dbReference type="NCBI Taxonomy" id="63383"/>
    <lineage>
        <taxon>Eukaryota</taxon>
        <taxon>Fungi</taxon>
        <taxon>Dikarya</taxon>
        <taxon>Basidiomycota</taxon>
        <taxon>Ustilaginomycotina</taxon>
        <taxon>Ustilaginomycetes</taxon>
        <taxon>Ustilaginales</taxon>
        <taxon>Ustilaginaceae</taxon>
        <taxon>Melanopsichium</taxon>
    </lineage>
</organism>
<evidence type="ECO:0000256" key="11">
    <source>
        <dbReference type="ARBA" id="ARBA00042436"/>
    </source>
</evidence>
<evidence type="ECO:0000256" key="3">
    <source>
        <dbReference type="ARBA" id="ARBA00012700"/>
    </source>
</evidence>
<dbReference type="GO" id="GO:0004662">
    <property type="term" value="F:CAAX-protein geranylgeranyltransferase activity"/>
    <property type="evidence" value="ECO:0007669"/>
    <property type="project" value="UniProtKB-EC"/>
</dbReference>
<evidence type="ECO:0000313" key="14">
    <source>
        <dbReference type="EMBL" id="SNX83411.1"/>
    </source>
</evidence>
<comment type="caution">
    <text evidence="14">The sequence shown here is derived from an EMBL/GenBank/DDBJ whole genome shotgun (WGS) entry which is preliminary data.</text>
</comment>
<reference evidence="14" key="1">
    <citation type="submission" date="2023-10" db="EMBL/GenBank/DDBJ databases">
        <authorList>
            <person name="Guldener U."/>
        </authorList>
    </citation>
    <scope>NUCLEOTIDE SEQUENCE</scope>
    <source>
        <strain evidence="14">Mp4</strain>
    </source>
</reference>
<name>A0AAJ4XKE1_9BASI</name>
<comment type="similarity">
    <text evidence="2">Belongs to the protein prenyltransferase subunit alpha family.</text>
</comment>
<dbReference type="InterPro" id="IPR002088">
    <property type="entry name" value="Prenyl_trans_a"/>
</dbReference>
<keyword evidence="5" id="KW-0637">Prenyltransferase</keyword>
<proteinExistence type="inferred from homology"/>
<evidence type="ECO:0000256" key="10">
    <source>
        <dbReference type="ARBA" id="ARBA00041392"/>
    </source>
</evidence>
<dbReference type="AlphaFoldDB" id="A0AAJ4XKE1"/>
<keyword evidence="6" id="KW-0808">Transferase</keyword>
<dbReference type="GO" id="GO:0005953">
    <property type="term" value="C:CAAX-protein geranylgeranyltransferase complex"/>
    <property type="evidence" value="ECO:0007669"/>
    <property type="project" value="TreeGrafter"/>
</dbReference>
<gene>
    <name evidence="14" type="ORF">MEPE_02118</name>
</gene>
<dbReference type="EC" id="2.5.1.59" evidence="3"/>
<evidence type="ECO:0000256" key="4">
    <source>
        <dbReference type="ARBA" id="ARBA00012702"/>
    </source>
</evidence>
<evidence type="ECO:0000256" key="9">
    <source>
        <dbReference type="ARBA" id="ARBA00040965"/>
    </source>
</evidence>
<dbReference type="EMBL" id="OAPG01000003">
    <property type="protein sequence ID" value="SNX83411.1"/>
    <property type="molecule type" value="Genomic_DNA"/>
</dbReference>
<dbReference type="PANTHER" id="PTHR11129:SF1">
    <property type="entry name" value="PROTEIN FARNESYLTRANSFERASE_GERANYLGERANYLTRANSFERASE TYPE-1 SUBUNIT ALPHA"/>
    <property type="match status" value="1"/>
</dbReference>
<keyword evidence="15" id="KW-1185">Reference proteome</keyword>
<evidence type="ECO:0000256" key="6">
    <source>
        <dbReference type="ARBA" id="ARBA00022679"/>
    </source>
</evidence>
<evidence type="ECO:0000313" key="15">
    <source>
        <dbReference type="Proteomes" id="UP001294444"/>
    </source>
</evidence>
<dbReference type="PANTHER" id="PTHR11129">
    <property type="entry name" value="PROTEIN FARNESYLTRANSFERASE ALPHA SUBUNIT/RAB GERANYLGERANYL TRANSFERASE ALPHA SUBUNIT"/>
    <property type="match status" value="1"/>
</dbReference>
<sequence>MTAAMTSTTSVLETLTSPYLPFDPASDHWSDLIPTPQSESSSPMCPILYNPSYSSAMDLYRTLTSCHSSCVKNSPLGGLELSIRALALTSHLIQLNPSHFSVWQYRANILLFSPHLEQSIPKSSGDDGRDAVLRSELVWLEQLAHKNMKSYQVWQHRRVVVSALGDPARELEFVRENLARDSKNYHTWGYLQWILAHFGGLSLLPLAKNDSNNDEEKMVVGSKGAGKFAHLWDGQVEYVDMLLKQDCRNNSAWNHRWYVNFARFGLTGNNSNSSSTLILSKEMKEEMEKKIKYEIAYTKANLTNVPNNSSAWNYLRSLHINLPFPFGTPLIQEFGWIKTLVSTHVEAQEDFKVDIMGRSSIGALEWWLDIIANEINLENSKYDSDHDKVESLIQEAETLVKRLIIADGVRKRFWALRLKNIRRSLITTTN</sequence>
<evidence type="ECO:0000256" key="7">
    <source>
        <dbReference type="ARBA" id="ARBA00022737"/>
    </source>
</evidence>
<dbReference type="Gene3D" id="1.25.40.120">
    <property type="entry name" value="Protein prenylyltransferase"/>
    <property type="match status" value="1"/>
</dbReference>
<dbReference type="PROSITE" id="PS51147">
    <property type="entry name" value="PFTA"/>
    <property type="match status" value="5"/>
</dbReference>
<evidence type="ECO:0000256" key="5">
    <source>
        <dbReference type="ARBA" id="ARBA00022602"/>
    </source>
</evidence>
<evidence type="ECO:0000256" key="1">
    <source>
        <dbReference type="ARBA" id="ARBA00001946"/>
    </source>
</evidence>